<feature type="compositionally biased region" description="Polar residues" evidence="1">
    <location>
        <begin position="148"/>
        <end position="158"/>
    </location>
</feature>
<feature type="compositionally biased region" description="Pro residues" evidence="1">
    <location>
        <begin position="522"/>
        <end position="538"/>
    </location>
</feature>
<evidence type="ECO:0000256" key="2">
    <source>
        <dbReference type="SAM" id="Phobius"/>
    </source>
</evidence>
<feature type="compositionally biased region" description="Polar residues" evidence="1">
    <location>
        <begin position="337"/>
        <end position="359"/>
    </location>
</feature>
<dbReference type="Proteomes" id="UP000756921">
    <property type="component" value="Unassembled WGS sequence"/>
</dbReference>
<feature type="compositionally biased region" description="Pro residues" evidence="1">
    <location>
        <begin position="57"/>
        <end position="68"/>
    </location>
</feature>
<proteinExistence type="predicted"/>
<feature type="region of interest" description="Disordered" evidence="1">
    <location>
        <begin position="1"/>
        <end position="93"/>
    </location>
</feature>
<organism evidence="3 4">
    <name type="scientific">Paraphaeosphaeria minitans</name>
    <dbReference type="NCBI Taxonomy" id="565426"/>
    <lineage>
        <taxon>Eukaryota</taxon>
        <taxon>Fungi</taxon>
        <taxon>Dikarya</taxon>
        <taxon>Ascomycota</taxon>
        <taxon>Pezizomycotina</taxon>
        <taxon>Dothideomycetes</taxon>
        <taxon>Pleosporomycetidae</taxon>
        <taxon>Pleosporales</taxon>
        <taxon>Massarineae</taxon>
        <taxon>Didymosphaeriaceae</taxon>
        <taxon>Paraphaeosphaeria</taxon>
    </lineage>
</organism>
<evidence type="ECO:0000313" key="3">
    <source>
        <dbReference type="EMBL" id="KAF9733219.1"/>
    </source>
</evidence>
<feature type="region of interest" description="Disordered" evidence="1">
    <location>
        <begin position="185"/>
        <end position="219"/>
    </location>
</feature>
<feature type="compositionally biased region" description="Low complexity" evidence="1">
    <location>
        <begin position="137"/>
        <end position="146"/>
    </location>
</feature>
<feature type="compositionally biased region" description="Low complexity" evidence="1">
    <location>
        <begin position="69"/>
        <end position="93"/>
    </location>
</feature>
<feature type="region of interest" description="Disordered" evidence="1">
    <location>
        <begin position="503"/>
        <end position="587"/>
    </location>
</feature>
<gene>
    <name evidence="3" type="ORF">PMIN01_08902</name>
</gene>
<feature type="compositionally biased region" description="Polar residues" evidence="1">
    <location>
        <begin position="1"/>
        <end position="11"/>
    </location>
</feature>
<feature type="region of interest" description="Disordered" evidence="1">
    <location>
        <begin position="128"/>
        <end position="158"/>
    </location>
</feature>
<reference evidence="3" key="1">
    <citation type="journal article" date="2020" name="Mol. Plant Microbe Interact.">
        <title>Genome Sequence of the Biocontrol Agent Coniothyrium minitans strain Conio (IMI 134523).</title>
        <authorList>
            <person name="Patel D."/>
            <person name="Shittu T.A."/>
            <person name="Baroncelli R."/>
            <person name="Muthumeenakshi S."/>
            <person name="Osborne T.H."/>
            <person name="Janganan T.K."/>
            <person name="Sreenivasaprasad S."/>
        </authorList>
    </citation>
    <scope>NUCLEOTIDE SEQUENCE</scope>
    <source>
        <strain evidence="3">Conio</strain>
    </source>
</reference>
<dbReference type="OrthoDB" id="3936275at2759"/>
<dbReference type="AlphaFoldDB" id="A0A9P6GFH2"/>
<evidence type="ECO:0000313" key="4">
    <source>
        <dbReference type="Proteomes" id="UP000756921"/>
    </source>
</evidence>
<feature type="compositionally biased region" description="Polar residues" evidence="1">
    <location>
        <begin position="197"/>
        <end position="216"/>
    </location>
</feature>
<feature type="transmembrane region" description="Helical" evidence="2">
    <location>
        <begin position="246"/>
        <end position="268"/>
    </location>
</feature>
<comment type="caution">
    <text evidence="3">The sequence shown here is derived from an EMBL/GenBank/DDBJ whole genome shotgun (WGS) entry which is preliminary data.</text>
</comment>
<feature type="compositionally biased region" description="Polar residues" evidence="1">
    <location>
        <begin position="550"/>
        <end position="564"/>
    </location>
</feature>
<keyword evidence="4" id="KW-1185">Reference proteome</keyword>
<keyword evidence="2" id="KW-0472">Membrane</keyword>
<name>A0A9P6GFH2_9PLEO</name>
<sequence>MATPSETITTVSGRRCTRSRARTATSTVTSTTTFIIESTSTSTQDVQSIQSSSIAEAPPPPPPPPPPASSTSTETTEQVTSAEAVSTAIGTSSAVSSVVAQSSLLANSSPLAPAAAVPAPVPDVVETQSVETAVDSTPTPAATPAPGSSDTNPVPVSTTSSILVDVPVASSTLSDVPVPVASSSAPVQSVLPKDPSPDTQPVLSQPTDTGIPTSGSAGVIAPDTGTTDGGGSLTLPLNGSTNVAPIVGGVLGGFLGLALVSALLFLCLRRRRRRRRRRWKHRLSEKSGREGGGLSARLRAIPEKVKGIPAGLGVFVARLKGAKSGPASNPYRKHTRNASSVYSVGTTRRSQSISEPPSTLRQQLRGFGGFGRMPTLKRSRTLLQKKQDSLVVGQNSPFPNIVDDPVLRNSNVGVNPFADPLDPPKSLQLLNHDPVPPQPQQDGPLAQKLAASLERNPRDPFATILDEIDAQNGSGTPEWLRETAQQHKRTTSFQTALHSNPVTHHASSFHTDRQSNPFFDPSDPPPLPPTRPLPPTPSKPARTYAPLPQFDTTSSTVSRMSQDSFFFGEPGPSRPATNVFGRGVRQSDPFDLDRPEVLSFGKVGGRMVRGSVTRHNSRKRSSTVPNWINVNDGPYAPGSTALRDASIKRKP</sequence>
<feature type="compositionally biased region" description="Low complexity" evidence="1">
    <location>
        <begin position="22"/>
        <end position="56"/>
    </location>
</feature>
<protein>
    <submittedName>
        <fullName evidence="3">Uncharacterized protein</fullName>
    </submittedName>
</protein>
<accession>A0A9P6GFH2</accession>
<keyword evidence="2" id="KW-1133">Transmembrane helix</keyword>
<dbReference type="EMBL" id="WJXW01000009">
    <property type="protein sequence ID" value="KAF9733219.1"/>
    <property type="molecule type" value="Genomic_DNA"/>
</dbReference>
<keyword evidence="2" id="KW-0812">Transmembrane</keyword>
<evidence type="ECO:0000256" key="1">
    <source>
        <dbReference type="SAM" id="MobiDB-lite"/>
    </source>
</evidence>
<feature type="region of interest" description="Disordered" evidence="1">
    <location>
        <begin position="325"/>
        <end position="371"/>
    </location>
</feature>
<feature type="region of interest" description="Disordered" evidence="1">
    <location>
        <begin position="413"/>
        <end position="444"/>
    </location>
</feature>
<feature type="region of interest" description="Disordered" evidence="1">
    <location>
        <begin position="610"/>
        <end position="651"/>
    </location>
</feature>